<protein>
    <submittedName>
        <fullName evidence="3">Adenylate/guanylate cyclase domain-containing protein</fullName>
    </submittedName>
</protein>
<evidence type="ECO:0000256" key="1">
    <source>
        <dbReference type="SAM" id="Phobius"/>
    </source>
</evidence>
<name>A0ABT4VUX7_9HYPH</name>
<reference evidence="3" key="1">
    <citation type="submission" date="2022-11" db="EMBL/GenBank/DDBJ databases">
        <title>Hoeflea poritis sp. nov., isolated from scleractinian coral Porites lutea.</title>
        <authorList>
            <person name="Zhang G."/>
            <person name="Wei Q."/>
            <person name="Cai L."/>
        </authorList>
    </citation>
    <scope>NUCLEOTIDE SEQUENCE</scope>
    <source>
        <strain evidence="3">E7-10</strain>
    </source>
</reference>
<dbReference type="EMBL" id="JAPJZH010000017">
    <property type="protein sequence ID" value="MDA4847995.1"/>
    <property type="molecule type" value="Genomic_DNA"/>
</dbReference>
<feature type="transmembrane region" description="Helical" evidence="1">
    <location>
        <begin position="389"/>
        <end position="409"/>
    </location>
</feature>
<dbReference type="PANTHER" id="PTHR43081:SF1">
    <property type="entry name" value="ADENYLATE CYCLASE, TERMINAL-DIFFERENTIATION SPECIFIC"/>
    <property type="match status" value="1"/>
</dbReference>
<dbReference type="SMART" id="SM01080">
    <property type="entry name" value="CHASE2"/>
    <property type="match status" value="1"/>
</dbReference>
<evidence type="ECO:0000313" key="3">
    <source>
        <dbReference type="EMBL" id="MDA4847995.1"/>
    </source>
</evidence>
<organism evidence="3 4">
    <name type="scientific">Hoeflea poritis</name>
    <dbReference type="NCBI Taxonomy" id="2993659"/>
    <lineage>
        <taxon>Bacteria</taxon>
        <taxon>Pseudomonadati</taxon>
        <taxon>Pseudomonadota</taxon>
        <taxon>Alphaproteobacteria</taxon>
        <taxon>Hyphomicrobiales</taxon>
        <taxon>Rhizobiaceae</taxon>
        <taxon>Hoeflea</taxon>
    </lineage>
</organism>
<evidence type="ECO:0000313" key="4">
    <source>
        <dbReference type="Proteomes" id="UP001148313"/>
    </source>
</evidence>
<dbReference type="Pfam" id="PF05226">
    <property type="entry name" value="CHASE2"/>
    <property type="match status" value="1"/>
</dbReference>
<keyword evidence="4" id="KW-1185">Reference proteome</keyword>
<keyword evidence="1" id="KW-0812">Transmembrane</keyword>
<dbReference type="Proteomes" id="UP001148313">
    <property type="component" value="Unassembled WGS sequence"/>
</dbReference>
<dbReference type="InterPro" id="IPR007890">
    <property type="entry name" value="CHASE2"/>
</dbReference>
<dbReference type="InterPro" id="IPR050697">
    <property type="entry name" value="Adenylyl/Guanylyl_Cyclase_3/4"/>
</dbReference>
<dbReference type="Gene3D" id="3.30.70.1230">
    <property type="entry name" value="Nucleotide cyclase"/>
    <property type="match status" value="1"/>
</dbReference>
<proteinExistence type="predicted"/>
<dbReference type="SMART" id="SM00044">
    <property type="entry name" value="CYCc"/>
    <property type="match status" value="1"/>
</dbReference>
<dbReference type="RefSeq" id="WP_271091837.1">
    <property type="nucleotide sequence ID" value="NZ_JAPJZH010000017.1"/>
</dbReference>
<feature type="transmembrane region" description="Helical" evidence="1">
    <location>
        <begin position="363"/>
        <end position="382"/>
    </location>
</feature>
<accession>A0ABT4VUX7</accession>
<comment type="caution">
    <text evidence="3">The sequence shown here is derived from an EMBL/GenBank/DDBJ whole genome shotgun (WGS) entry which is preliminary data.</text>
</comment>
<sequence length="736" mass="79322">MYFWKSRSPQLMALYAGVLSLALLFIAASLGKPLFDRLSSLVFDEYQSFKPRAPAGAPILIVDIDEESIDAIGQWPWPRSQLAQLVDTLGALGAAVIAFDMAFAEKDRTSLNRTLEELHRAGAQISFPEGVPALDNDIVFAEVLKRNPTVTGFALTNEFTSGLPKPKAGFAYAGRDPKDILPSYHGGLHNLEAFDEAATGIGFFSFPPAVDGVVRKVPLISIGNDAIYPSLGMEALRVAQQAANFVIRSTGASGEAEAGAPAVVDIRAGAFEAPTDGIGQLWLYYSGEMANNTIPARELLSDSPDRAQLEARIAGHIVLIGTSAVGLRDLVVTPLGAGVPGVTVHAELIDQILSGTFLNRPDYMVGLEYFLAIIVTAVLIFTIRPGQPFMAAAFAMALLAVILAVSWYLFSTRQVLLDPLLPSLAVVLVFVSVTIAQYLSSEREKRFIRGAFGRYLSPAMVNQLSTDPHSLKLGGELRDVTLLFCDIRGFTSLSENLDPEGLTRLLNDFLTPMTDELLKTGATIDKYMGDAIMAFWNAPLSVPHHRAAAQQAALGMIRRLDRLNAEKDFDIRIGIGLNSGACCVGNLGSMQRFNYSAIGDAVNVAARIEGITKAYGLPVLLAESVLEDAPAPGPQIVLEVDSVQVVGREEPLVLHTVFDESRLNGLSPKVLTAAQSAFLDTYRAGDFEAAYEQARSLKEVAPPVLSGLYATYLDRLAAFAAAPPDNWNGVYRFTEK</sequence>
<dbReference type="PANTHER" id="PTHR43081">
    <property type="entry name" value="ADENYLATE CYCLASE, TERMINAL-DIFFERENTIATION SPECIFIC-RELATED"/>
    <property type="match status" value="1"/>
</dbReference>
<keyword evidence="1" id="KW-0472">Membrane</keyword>
<dbReference type="InterPro" id="IPR029787">
    <property type="entry name" value="Nucleotide_cyclase"/>
</dbReference>
<dbReference type="PROSITE" id="PS50125">
    <property type="entry name" value="GUANYLATE_CYCLASE_2"/>
    <property type="match status" value="1"/>
</dbReference>
<keyword evidence="1" id="KW-1133">Transmembrane helix</keyword>
<gene>
    <name evidence="3" type="ORF">OOZ53_21735</name>
</gene>
<feature type="domain" description="Guanylate cyclase" evidence="2">
    <location>
        <begin position="481"/>
        <end position="609"/>
    </location>
</feature>
<dbReference type="CDD" id="cd07302">
    <property type="entry name" value="CHD"/>
    <property type="match status" value="1"/>
</dbReference>
<dbReference type="SUPFAM" id="SSF55073">
    <property type="entry name" value="Nucleotide cyclase"/>
    <property type="match status" value="1"/>
</dbReference>
<dbReference type="InterPro" id="IPR001054">
    <property type="entry name" value="A/G_cyclase"/>
</dbReference>
<evidence type="ECO:0000259" key="2">
    <source>
        <dbReference type="PROSITE" id="PS50125"/>
    </source>
</evidence>
<dbReference type="Pfam" id="PF00211">
    <property type="entry name" value="Guanylate_cyc"/>
    <property type="match status" value="1"/>
</dbReference>
<feature type="transmembrane region" description="Helical" evidence="1">
    <location>
        <begin position="421"/>
        <end position="439"/>
    </location>
</feature>